<reference evidence="1" key="1">
    <citation type="submission" date="2023-03" db="EMBL/GenBank/DDBJ databases">
        <title>Massive genome expansion in bonnet fungi (Mycena s.s.) driven by repeated elements and novel gene families across ecological guilds.</title>
        <authorList>
            <consortium name="Lawrence Berkeley National Laboratory"/>
            <person name="Harder C.B."/>
            <person name="Miyauchi S."/>
            <person name="Viragh M."/>
            <person name="Kuo A."/>
            <person name="Thoen E."/>
            <person name="Andreopoulos B."/>
            <person name="Lu D."/>
            <person name="Skrede I."/>
            <person name="Drula E."/>
            <person name="Henrissat B."/>
            <person name="Morin E."/>
            <person name="Kohler A."/>
            <person name="Barry K."/>
            <person name="LaButti K."/>
            <person name="Morin E."/>
            <person name="Salamov A."/>
            <person name="Lipzen A."/>
            <person name="Mereny Z."/>
            <person name="Hegedus B."/>
            <person name="Baldrian P."/>
            <person name="Stursova M."/>
            <person name="Weitz H."/>
            <person name="Taylor A."/>
            <person name="Grigoriev I.V."/>
            <person name="Nagy L.G."/>
            <person name="Martin F."/>
            <person name="Kauserud H."/>
        </authorList>
    </citation>
    <scope>NUCLEOTIDE SEQUENCE</scope>
    <source>
        <strain evidence="1">CBHHK002</strain>
    </source>
</reference>
<dbReference type="AlphaFoldDB" id="A0AAD6ZSC1"/>
<gene>
    <name evidence="1" type="ORF">DFH08DRAFT_813224</name>
</gene>
<organism evidence="1 2">
    <name type="scientific">Mycena albidolilacea</name>
    <dbReference type="NCBI Taxonomy" id="1033008"/>
    <lineage>
        <taxon>Eukaryota</taxon>
        <taxon>Fungi</taxon>
        <taxon>Dikarya</taxon>
        <taxon>Basidiomycota</taxon>
        <taxon>Agaricomycotina</taxon>
        <taxon>Agaricomycetes</taxon>
        <taxon>Agaricomycetidae</taxon>
        <taxon>Agaricales</taxon>
        <taxon>Marasmiineae</taxon>
        <taxon>Mycenaceae</taxon>
        <taxon>Mycena</taxon>
    </lineage>
</organism>
<accession>A0AAD6ZSC1</accession>
<comment type="caution">
    <text evidence="1">The sequence shown here is derived from an EMBL/GenBank/DDBJ whole genome shotgun (WGS) entry which is preliminary data.</text>
</comment>
<sequence length="279" mass="31290">MAYLTNLVQRKRSVPSSRPSTRAWEIIRMWRDAHCSVSDSSVDMAYLLRVIFYRWSYLDNEPLPFDVVAGFMRVGQKYAIKPFFDKALARLATAFSSSLDAYTSSVMKNSLLSTDRIKTQRAEIVVDAIILARELNLCSLLPTAFWFACVTPEPLMHKNTGSIADVDRDAIPGAMKPLRVAPANYLFGWLDETVVPALDCKGPSCHDAKLQYSLQLWRPPGSNILLSWPSSAAKGLCKSCIALGKKHHGEGAKRLWKELPLFFNLPPWEELVPPSCAKQ</sequence>
<evidence type="ECO:0000313" key="1">
    <source>
        <dbReference type="EMBL" id="KAJ7336919.1"/>
    </source>
</evidence>
<dbReference type="EMBL" id="JARIHO010000030">
    <property type="protein sequence ID" value="KAJ7336919.1"/>
    <property type="molecule type" value="Genomic_DNA"/>
</dbReference>
<dbReference type="Proteomes" id="UP001218218">
    <property type="component" value="Unassembled WGS sequence"/>
</dbReference>
<evidence type="ECO:0000313" key="2">
    <source>
        <dbReference type="Proteomes" id="UP001218218"/>
    </source>
</evidence>
<keyword evidence="2" id="KW-1185">Reference proteome</keyword>
<protein>
    <submittedName>
        <fullName evidence="1">Uncharacterized protein</fullName>
    </submittedName>
</protein>
<name>A0AAD6ZSC1_9AGAR</name>
<proteinExistence type="predicted"/>